<evidence type="ECO:0000256" key="6">
    <source>
        <dbReference type="ARBA" id="ARBA00023125"/>
    </source>
</evidence>
<name>A0AAW2IHK4_9NEOP</name>
<feature type="region of interest" description="Disordered" evidence="10">
    <location>
        <begin position="180"/>
        <end position="199"/>
    </location>
</feature>
<dbReference type="GO" id="GO:0045165">
    <property type="term" value="P:cell fate commitment"/>
    <property type="evidence" value="ECO:0007669"/>
    <property type="project" value="TreeGrafter"/>
</dbReference>
<evidence type="ECO:0000259" key="11">
    <source>
        <dbReference type="PROSITE" id="PS50114"/>
    </source>
</evidence>
<dbReference type="GO" id="GO:0000981">
    <property type="term" value="F:DNA-binding transcription factor activity, RNA polymerase II-specific"/>
    <property type="evidence" value="ECO:0007669"/>
    <property type="project" value="TreeGrafter"/>
</dbReference>
<dbReference type="GO" id="GO:0005634">
    <property type="term" value="C:nucleus"/>
    <property type="evidence" value="ECO:0007669"/>
    <property type="project" value="UniProtKB-SubCell"/>
</dbReference>
<keyword evidence="4" id="KW-0862">Zinc</keyword>
<protein>
    <recommendedName>
        <fullName evidence="11">GATA-type domain-containing protein</fullName>
    </recommendedName>
</protein>
<feature type="domain" description="GATA-type" evidence="11">
    <location>
        <begin position="632"/>
        <end position="685"/>
    </location>
</feature>
<dbReference type="InterPro" id="IPR013088">
    <property type="entry name" value="Znf_NHR/GATA"/>
</dbReference>
<evidence type="ECO:0000256" key="2">
    <source>
        <dbReference type="ARBA" id="ARBA00022723"/>
    </source>
</evidence>
<evidence type="ECO:0000256" key="7">
    <source>
        <dbReference type="ARBA" id="ARBA00023163"/>
    </source>
</evidence>
<dbReference type="FunFam" id="3.30.50.10:FF:000032">
    <property type="entry name" value="Transcription factor GATA-3"/>
    <property type="match status" value="1"/>
</dbReference>
<comment type="subcellular location">
    <subcellularLocation>
        <location evidence="1">Nucleus</location>
    </subcellularLocation>
</comment>
<dbReference type="CDD" id="cd00202">
    <property type="entry name" value="ZnF_GATA"/>
    <property type="match status" value="2"/>
</dbReference>
<dbReference type="Pfam" id="PF00320">
    <property type="entry name" value="GATA"/>
    <property type="match status" value="2"/>
</dbReference>
<evidence type="ECO:0000256" key="3">
    <source>
        <dbReference type="ARBA" id="ARBA00022771"/>
    </source>
</evidence>
<sequence>MEKEQGEAATEMEKQGLEQSYRIQNLEQAYKEHEKQSVITYQGSLKQEANKRTADVVNSEKEDKDEAKSAESEVLHGTNFKRCKREIESGNVVRTVDRVRPEVDIVNYEHRYSKDGNRILKTSGYDCWGERVQNDFCEESQRRTGHNEGFGGDGYIHRKRSADSEAEKQGDFAMKGYERYSQEGAKKESGDGKGADAEQKMLNPLPDFQQSYGRRIEQSDRHRDRLLHGQDADGRYPSDGKYQEYQMQFVENVPQNRIYEAQEKANEYRKIDEIRYTSPEEDGQKTTQIKYNVMTHADRDPMLADSYPNSKVVYPVNAKFEYRIKYEDNTDPTANRQEIEHHNMIMKNSGNNIQTEQMQSSMTAAAAAAAASAETATTTYATLQTVSQPSSHAYNNLYPVSEYHDGNYLHKQQSGQDMYEINRTGEEISGNYRSVNSDVQHDYGSKMEPEVLNFQVPYAFADGNQRMPQLLAAGDIHQQYVVKQDTAMGKMQDHLNLAYDQPHANSGNSQTITLYGHPSSQYQCASASNFMSGSATDYEYSGGNHGTNNNQVSPYSDYVPNAASTSWSSDSFRNDVKECVNCAAGITPLWRRDEEGHYLCNACGIYNKVNGVNRPPVKTNSKKYSNAPPNNRRTGVECANCRTTATTLWRRNNAGEPVCNACGLYFKLHGVNRPLTMKKEGIQTRKRKPKSTAIHQLKQDRNHHDGIKILPGLGYGRALGHQLTGSYHLDHRDVQQQSLVLGQADLHVMNAEESMPTPASPAVPSSTLLSRHISHLPPIEPNPVMLDNEVVLRH</sequence>
<evidence type="ECO:0000256" key="1">
    <source>
        <dbReference type="ARBA" id="ARBA00004123"/>
    </source>
</evidence>
<dbReference type="GO" id="GO:0008270">
    <property type="term" value="F:zinc ion binding"/>
    <property type="evidence" value="ECO:0007669"/>
    <property type="project" value="UniProtKB-KW"/>
</dbReference>
<evidence type="ECO:0000256" key="4">
    <source>
        <dbReference type="ARBA" id="ARBA00022833"/>
    </source>
</evidence>
<evidence type="ECO:0000256" key="10">
    <source>
        <dbReference type="SAM" id="MobiDB-lite"/>
    </source>
</evidence>
<feature type="region of interest" description="Disordered" evidence="10">
    <location>
        <begin position="140"/>
        <end position="169"/>
    </location>
</feature>
<accession>A0AAW2IHK4</accession>
<evidence type="ECO:0000256" key="5">
    <source>
        <dbReference type="ARBA" id="ARBA00023015"/>
    </source>
</evidence>
<dbReference type="PROSITE" id="PS50114">
    <property type="entry name" value="GATA_ZN_FINGER_2"/>
    <property type="match status" value="2"/>
</dbReference>
<gene>
    <name evidence="12" type="ORF">PYX00_002588</name>
</gene>
<dbReference type="InterPro" id="IPR000679">
    <property type="entry name" value="Znf_GATA"/>
</dbReference>
<keyword evidence="2" id="KW-0479">Metal-binding</keyword>
<dbReference type="PROSITE" id="PS00344">
    <property type="entry name" value="GATA_ZN_FINGER_1"/>
    <property type="match status" value="2"/>
</dbReference>
<dbReference type="Gene3D" id="3.30.50.10">
    <property type="entry name" value="Erythroid Transcription Factor GATA-1, subunit A"/>
    <property type="match status" value="2"/>
</dbReference>
<dbReference type="PANTHER" id="PTHR10071:SF281">
    <property type="entry name" value="BOX A-BINDING FACTOR-RELATED"/>
    <property type="match status" value="1"/>
</dbReference>
<dbReference type="GO" id="GO:0045944">
    <property type="term" value="P:positive regulation of transcription by RNA polymerase II"/>
    <property type="evidence" value="ECO:0007669"/>
    <property type="project" value="TreeGrafter"/>
</dbReference>
<comment type="caution">
    <text evidence="12">The sequence shown here is derived from an EMBL/GenBank/DDBJ whole genome shotgun (WGS) entry which is preliminary data.</text>
</comment>
<dbReference type="GO" id="GO:0000978">
    <property type="term" value="F:RNA polymerase II cis-regulatory region sequence-specific DNA binding"/>
    <property type="evidence" value="ECO:0007669"/>
    <property type="project" value="TreeGrafter"/>
</dbReference>
<dbReference type="SMART" id="SM00401">
    <property type="entry name" value="ZnF_GATA"/>
    <property type="match status" value="2"/>
</dbReference>
<evidence type="ECO:0000256" key="9">
    <source>
        <dbReference type="PROSITE-ProRule" id="PRU00094"/>
    </source>
</evidence>
<organism evidence="12">
    <name type="scientific">Menopon gallinae</name>
    <name type="common">poultry shaft louse</name>
    <dbReference type="NCBI Taxonomy" id="328185"/>
    <lineage>
        <taxon>Eukaryota</taxon>
        <taxon>Metazoa</taxon>
        <taxon>Ecdysozoa</taxon>
        <taxon>Arthropoda</taxon>
        <taxon>Hexapoda</taxon>
        <taxon>Insecta</taxon>
        <taxon>Pterygota</taxon>
        <taxon>Neoptera</taxon>
        <taxon>Paraneoptera</taxon>
        <taxon>Psocodea</taxon>
        <taxon>Troctomorpha</taxon>
        <taxon>Phthiraptera</taxon>
        <taxon>Amblycera</taxon>
        <taxon>Menoponidae</taxon>
        <taxon>Menopon</taxon>
    </lineage>
</organism>
<keyword evidence="8" id="KW-0539">Nucleus</keyword>
<feature type="region of interest" description="Disordered" evidence="10">
    <location>
        <begin position="41"/>
        <end position="73"/>
    </location>
</feature>
<feature type="compositionally biased region" description="Basic and acidic residues" evidence="10">
    <location>
        <begin position="48"/>
        <end position="73"/>
    </location>
</feature>
<dbReference type="PRINTS" id="PR00619">
    <property type="entry name" value="GATAZNFINGER"/>
</dbReference>
<feature type="domain" description="GATA-type" evidence="11">
    <location>
        <begin position="573"/>
        <end position="615"/>
    </location>
</feature>
<dbReference type="AlphaFoldDB" id="A0AAW2IHK4"/>
<keyword evidence="7" id="KW-0804">Transcription</keyword>
<dbReference type="GO" id="GO:0000122">
    <property type="term" value="P:negative regulation of transcription by RNA polymerase II"/>
    <property type="evidence" value="ECO:0007669"/>
    <property type="project" value="TreeGrafter"/>
</dbReference>
<evidence type="ECO:0000256" key="8">
    <source>
        <dbReference type="ARBA" id="ARBA00023242"/>
    </source>
</evidence>
<dbReference type="EMBL" id="JARGDH010000001">
    <property type="protein sequence ID" value="KAL0281674.1"/>
    <property type="molecule type" value="Genomic_DNA"/>
</dbReference>
<keyword evidence="3 9" id="KW-0863">Zinc-finger</keyword>
<feature type="region of interest" description="Disordered" evidence="10">
    <location>
        <begin position="219"/>
        <end position="238"/>
    </location>
</feature>
<dbReference type="InterPro" id="IPR039355">
    <property type="entry name" value="Transcription_factor_GATA"/>
</dbReference>
<keyword evidence="6" id="KW-0238">DNA-binding</keyword>
<dbReference type="PANTHER" id="PTHR10071">
    <property type="entry name" value="TRANSCRIPTION FACTOR GATA FAMILY MEMBER"/>
    <property type="match status" value="1"/>
</dbReference>
<reference evidence="12" key="1">
    <citation type="journal article" date="2024" name="Gigascience">
        <title>Chromosome-level genome of the poultry shaft louse Menopon gallinae provides insight into the host-switching and adaptive evolution of parasitic lice.</title>
        <authorList>
            <person name="Xu Y."/>
            <person name="Ma L."/>
            <person name="Liu S."/>
            <person name="Liang Y."/>
            <person name="Liu Q."/>
            <person name="He Z."/>
            <person name="Tian L."/>
            <person name="Duan Y."/>
            <person name="Cai W."/>
            <person name="Li H."/>
            <person name="Song F."/>
        </authorList>
    </citation>
    <scope>NUCLEOTIDE SEQUENCE</scope>
    <source>
        <strain evidence="12">Cailab_2023a</strain>
    </source>
</reference>
<proteinExistence type="predicted"/>
<keyword evidence="5" id="KW-0805">Transcription regulation</keyword>
<dbReference type="SUPFAM" id="SSF57716">
    <property type="entry name" value="Glucocorticoid receptor-like (DNA-binding domain)"/>
    <property type="match status" value="2"/>
</dbReference>
<evidence type="ECO:0000313" key="12">
    <source>
        <dbReference type="EMBL" id="KAL0281674.1"/>
    </source>
</evidence>